<keyword evidence="5 8" id="KW-0812">Transmembrane</keyword>
<keyword evidence="3" id="KW-0813">Transport</keyword>
<accession>A0A849KDR4</accession>
<reference evidence="9 10" key="2">
    <citation type="submission" date="2020-06" db="EMBL/GenBank/DDBJ databases">
        <title>Ramlibacter rhizophilus sp. nov., isolated from rhizosphere soil of national flower Mugunghwa from South Korea.</title>
        <authorList>
            <person name="Zheng-Fei Y."/>
            <person name="Huan T."/>
        </authorList>
    </citation>
    <scope>NUCLEOTIDE SEQUENCE [LARGE SCALE GENOMIC DNA]</scope>
    <source>
        <strain evidence="9 10">B156</strain>
    </source>
</reference>
<sequence length="259" mass="27265">MTGWEIAAFLLCVAVATCAQSITGFALALILLGLTGLFELAPLADVANVATVMALCTAVIALRGTHDSLDWPMMRWTVTGSVFGVAAGVALLAWLSSNVVMALRLLLGLVVIACAIVVLVRAHPLPQRSSAASFHGFGFLSGVLGGLFSASGPPLVYQFYRQPLALDAVRDTLGATLAAGGVIRLVMVVASGQFSLRSLWLSALAVPLAMAITWWLRRHPPAWRRETVLKVVCVLLVITGVGLIAPAAQALWPWARMGA</sequence>
<evidence type="ECO:0000313" key="9">
    <source>
        <dbReference type="EMBL" id="NNU43125.1"/>
    </source>
</evidence>
<evidence type="ECO:0000256" key="2">
    <source>
        <dbReference type="ARBA" id="ARBA00009142"/>
    </source>
</evidence>
<feature type="transmembrane region" description="Helical" evidence="8">
    <location>
        <begin position="102"/>
        <end position="122"/>
    </location>
</feature>
<name>A0A849KDR4_9BURK</name>
<keyword evidence="7 8" id="KW-0472">Membrane</keyword>
<evidence type="ECO:0000256" key="8">
    <source>
        <dbReference type="RuleBase" id="RU363041"/>
    </source>
</evidence>
<dbReference type="EMBL" id="JABFCS010000001">
    <property type="protein sequence ID" value="NNU43125.1"/>
    <property type="molecule type" value="Genomic_DNA"/>
</dbReference>
<dbReference type="GO" id="GO:0005886">
    <property type="term" value="C:plasma membrane"/>
    <property type="evidence" value="ECO:0007669"/>
    <property type="project" value="UniProtKB-SubCell"/>
</dbReference>
<gene>
    <name evidence="9" type="ORF">HK415_08080</name>
</gene>
<dbReference type="InterPro" id="IPR052017">
    <property type="entry name" value="TSUP"/>
</dbReference>
<dbReference type="AlphaFoldDB" id="A0A849KDR4"/>
<dbReference type="Pfam" id="PF01925">
    <property type="entry name" value="TauE"/>
    <property type="match status" value="1"/>
</dbReference>
<feature type="transmembrane region" description="Helical" evidence="8">
    <location>
        <begin position="172"/>
        <end position="192"/>
    </location>
</feature>
<keyword evidence="4 8" id="KW-1003">Cell membrane</keyword>
<keyword evidence="10" id="KW-1185">Reference proteome</keyword>
<keyword evidence="6 8" id="KW-1133">Transmembrane helix</keyword>
<organism evidence="9 10">
    <name type="scientific">Ramlibacter montanisoli</name>
    <dbReference type="NCBI Taxonomy" id="2732512"/>
    <lineage>
        <taxon>Bacteria</taxon>
        <taxon>Pseudomonadati</taxon>
        <taxon>Pseudomonadota</taxon>
        <taxon>Betaproteobacteria</taxon>
        <taxon>Burkholderiales</taxon>
        <taxon>Comamonadaceae</taxon>
        <taxon>Ramlibacter</taxon>
    </lineage>
</organism>
<dbReference type="PANTHER" id="PTHR30269:SF37">
    <property type="entry name" value="MEMBRANE TRANSPORTER PROTEIN"/>
    <property type="match status" value="1"/>
</dbReference>
<dbReference type="InterPro" id="IPR002781">
    <property type="entry name" value="TM_pro_TauE-like"/>
</dbReference>
<evidence type="ECO:0000256" key="1">
    <source>
        <dbReference type="ARBA" id="ARBA00004651"/>
    </source>
</evidence>
<dbReference type="Proteomes" id="UP000552954">
    <property type="component" value="Unassembled WGS sequence"/>
</dbReference>
<evidence type="ECO:0000256" key="6">
    <source>
        <dbReference type="ARBA" id="ARBA00022989"/>
    </source>
</evidence>
<evidence type="ECO:0000256" key="3">
    <source>
        <dbReference type="ARBA" id="ARBA00022448"/>
    </source>
</evidence>
<evidence type="ECO:0000256" key="7">
    <source>
        <dbReference type="ARBA" id="ARBA00023136"/>
    </source>
</evidence>
<feature type="transmembrane region" description="Helical" evidence="8">
    <location>
        <begin position="76"/>
        <end position="95"/>
    </location>
</feature>
<evidence type="ECO:0000256" key="5">
    <source>
        <dbReference type="ARBA" id="ARBA00022692"/>
    </source>
</evidence>
<feature type="transmembrane region" description="Helical" evidence="8">
    <location>
        <begin position="198"/>
        <end position="216"/>
    </location>
</feature>
<feature type="transmembrane region" description="Helical" evidence="8">
    <location>
        <begin position="228"/>
        <end position="252"/>
    </location>
</feature>
<feature type="transmembrane region" description="Helical" evidence="8">
    <location>
        <begin position="134"/>
        <end position="160"/>
    </location>
</feature>
<dbReference type="PANTHER" id="PTHR30269">
    <property type="entry name" value="TRANSMEMBRANE PROTEIN YFCA"/>
    <property type="match status" value="1"/>
</dbReference>
<comment type="similarity">
    <text evidence="2 8">Belongs to the 4-toluene sulfonate uptake permease (TSUP) (TC 2.A.102) family.</text>
</comment>
<comment type="subcellular location">
    <subcellularLocation>
        <location evidence="1 8">Cell membrane</location>
        <topology evidence="1 8">Multi-pass membrane protein</topology>
    </subcellularLocation>
</comment>
<dbReference type="RefSeq" id="WP_171557988.1">
    <property type="nucleotide sequence ID" value="NZ_JABFCS010000001.1"/>
</dbReference>
<evidence type="ECO:0000256" key="4">
    <source>
        <dbReference type="ARBA" id="ARBA00022475"/>
    </source>
</evidence>
<comment type="caution">
    <text evidence="9">The sequence shown here is derived from an EMBL/GenBank/DDBJ whole genome shotgun (WGS) entry which is preliminary data.</text>
</comment>
<feature type="transmembrane region" description="Helical" evidence="8">
    <location>
        <begin position="6"/>
        <end position="34"/>
    </location>
</feature>
<protein>
    <recommendedName>
        <fullName evidence="8">Probable membrane transporter protein</fullName>
    </recommendedName>
</protein>
<evidence type="ECO:0000313" key="10">
    <source>
        <dbReference type="Proteomes" id="UP000552954"/>
    </source>
</evidence>
<reference evidence="9 10" key="1">
    <citation type="submission" date="2020-05" db="EMBL/GenBank/DDBJ databases">
        <authorList>
            <person name="Khan S.A."/>
            <person name="Jeon C.O."/>
            <person name="Chun B.H."/>
        </authorList>
    </citation>
    <scope>NUCLEOTIDE SEQUENCE [LARGE SCALE GENOMIC DNA]</scope>
    <source>
        <strain evidence="9 10">B156</strain>
    </source>
</reference>
<proteinExistence type="inferred from homology"/>